<comment type="caution">
    <text evidence="2">The sequence shown here is derived from an EMBL/GenBank/DDBJ whole genome shotgun (WGS) entry which is preliminary data.</text>
</comment>
<protein>
    <submittedName>
        <fullName evidence="2">Uncharacterized protein</fullName>
    </submittedName>
</protein>
<dbReference type="Proteomes" id="UP000193642">
    <property type="component" value="Unassembled WGS sequence"/>
</dbReference>
<gene>
    <name evidence="2" type="ORF">BCR33DRAFT_741696</name>
</gene>
<dbReference type="OrthoDB" id="2162928at2759"/>
<feature type="region of interest" description="Disordered" evidence="1">
    <location>
        <begin position="143"/>
        <end position="230"/>
    </location>
</feature>
<accession>A0A1Y2BU59</accession>
<evidence type="ECO:0000313" key="2">
    <source>
        <dbReference type="EMBL" id="ORY38167.1"/>
    </source>
</evidence>
<organism evidence="2 3">
    <name type="scientific">Rhizoclosmatium globosum</name>
    <dbReference type="NCBI Taxonomy" id="329046"/>
    <lineage>
        <taxon>Eukaryota</taxon>
        <taxon>Fungi</taxon>
        <taxon>Fungi incertae sedis</taxon>
        <taxon>Chytridiomycota</taxon>
        <taxon>Chytridiomycota incertae sedis</taxon>
        <taxon>Chytridiomycetes</taxon>
        <taxon>Chytridiales</taxon>
        <taxon>Chytriomycetaceae</taxon>
        <taxon>Rhizoclosmatium</taxon>
    </lineage>
</organism>
<evidence type="ECO:0000313" key="3">
    <source>
        <dbReference type="Proteomes" id="UP000193642"/>
    </source>
</evidence>
<dbReference type="AlphaFoldDB" id="A0A1Y2BU59"/>
<keyword evidence="3" id="KW-1185">Reference proteome</keyword>
<reference evidence="2 3" key="1">
    <citation type="submission" date="2016-07" db="EMBL/GenBank/DDBJ databases">
        <title>Pervasive Adenine N6-methylation of Active Genes in Fungi.</title>
        <authorList>
            <consortium name="DOE Joint Genome Institute"/>
            <person name="Mondo S.J."/>
            <person name="Dannebaum R.O."/>
            <person name="Kuo R.C."/>
            <person name="Labutti K."/>
            <person name="Haridas S."/>
            <person name="Kuo A."/>
            <person name="Salamov A."/>
            <person name="Ahrendt S.R."/>
            <person name="Lipzen A."/>
            <person name="Sullivan W."/>
            <person name="Andreopoulos W.B."/>
            <person name="Clum A."/>
            <person name="Lindquist E."/>
            <person name="Daum C."/>
            <person name="Ramamoorthy G.K."/>
            <person name="Gryganskyi A."/>
            <person name="Culley D."/>
            <person name="Magnuson J.K."/>
            <person name="James T.Y."/>
            <person name="O'Malley M.A."/>
            <person name="Stajich J.E."/>
            <person name="Spatafora J.W."/>
            <person name="Visel A."/>
            <person name="Grigoriev I.V."/>
        </authorList>
    </citation>
    <scope>NUCLEOTIDE SEQUENCE [LARGE SCALE GENOMIC DNA]</scope>
    <source>
        <strain evidence="2 3">JEL800</strain>
    </source>
</reference>
<name>A0A1Y2BU59_9FUNG</name>
<feature type="compositionally biased region" description="Low complexity" evidence="1">
    <location>
        <begin position="470"/>
        <end position="486"/>
    </location>
</feature>
<proteinExistence type="predicted"/>
<feature type="region of interest" description="Disordered" evidence="1">
    <location>
        <begin position="459"/>
        <end position="486"/>
    </location>
</feature>
<evidence type="ECO:0000256" key="1">
    <source>
        <dbReference type="SAM" id="MobiDB-lite"/>
    </source>
</evidence>
<feature type="compositionally biased region" description="Acidic residues" evidence="1">
    <location>
        <begin position="196"/>
        <end position="207"/>
    </location>
</feature>
<dbReference type="EMBL" id="MCGO01000045">
    <property type="protein sequence ID" value="ORY38167.1"/>
    <property type="molecule type" value="Genomic_DNA"/>
</dbReference>
<sequence>MNLSIQPPSTRDEAVETAYYNAAPILNFVNSAASGDGHEINLRSSSHQETAIHAQNTYGGFQHNHLMYIPGPTSPSRRIQTGVVPYSTPRNSYTIETKIKIAELGLEKGRNIAAKENGLNPSMVGRWMRSINTMRSSLVSLEATAEGSNSEGGHGVIGVSGTKRRRLPDGISMIAGGKRRSSASLTGIMKDKGQESDEDDGMTDEDVAQSHSSLHHGGSIQPFDTTANNMNPLSRREMEVVEALASQTQIQQSQVPVQNNQMNNVNIERSNCHQIVDGNSNYFSRQHSQQHLQQVVSQSNIQNSFKQHSQFGLPDQAVQTQYSTCSFIPQSHLQAALSPVISQDIQPPQQIQPQGNQQLEMSSNEARVRFQLPKRADSLSNHALLQPIPQQSQSNLFQPRTSQLVATSQASLQQFNDSDSHAQHRQLTNQQRMANQFHNQPQLHSQLLNPQYTEPLPLSDQQLQKKRSRSQQQGSTTQQQQPQPYQLKTKFVEQQKPLSPNHAASSPYLLEDPVDFPVTSKEGRVYIRQKLMQYQMLPPSSLQLRNQPLLLPIPPAMPPVQTQPLAYQQNNSGRHIMHQSVIDPSNQQQSQPKQDILQALSQLKTAVENYGDLDDNDQEWNELMYVLRNAIDRVGRFTSTL</sequence>